<evidence type="ECO:0000256" key="5">
    <source>
        <dbReference type="ARBA" id="ARBA00022801"/>
    </source>
</evidence>
<comment type="catalytic activity">
    <reaction evidence="6">
        <text>Endonucleolytic cleavage at apurinic or apyrimidinic sites to products with a 5'-phosphate.</text>
        <dbReference type="EC" id="3.1.21.7"/>
    </reaction>
</comment>
<evidence type="ECO:0000256" key="4">
    <source>
        <dbReference type="ARBA" id="ARBA00022759"/>
    </source>
</evidence>
<comment type="cofactor">
    <cofactor evidence="6">
        <name>Mg(2+)</name>
        <dbReference type="ChEBI" id="CHEBI:18420"/>
    </cofactor>
</comment>
<keyword evidence="6" id="KW-0227">DNA damage</keyword>
<comment type="subcellular location">
    <subcellularLocation>
        <location evidence="1 6">Cytoplasm</location>
    </subcellularLocation>
</comment>
<feature type="site" description="Interaction with target DNA" evidence="6">
    <location>
        <position position="74"/>
    </location>
</feature>
<keyword evidence="6" id="KW-0460">Magnesium</keyword>
<keyword evidence="3 6" id="KW-0540">Nuclease</keyword>
<sequence>MNWPSTPDEAVALQLEMAPLVDPNPPAGWQPRTAAGLDVAYDGDKLCAAVVVVDLTSLETVDQAVVPGVTDFPYVPGLFAFRELPALMSALERLTTSPDVLICDGQGVAHPRRFGLASHLGVVTGLPSIGVAKTPMGRYDPPGPDRGDWTELRDGDDVVGRALRTQKDVKPLFVSIGHRIDLDTACARVLDLAPKYRQPETTRRADQLCRQALVLDR</sequence>
<keyword evidence="8" id="KW-1185">Reference proteome</keyword>
<evidence type="ECO:0000313" key="7">
    <source>
        <dbReference type="EMBL" id="MFC0544380.1"/>
    </source>
</evidence>
<keyword evidence="4 6" id="KW-0255">Endonuclease</keyword>
<evidence type="ECO:0000313" key="8">
    <source>
        <dbReference type="Proteomes" id="UP001589810"/>
    </source>
</evidence>
<dbReference type="CDD" id="cd06559">
    <property type="entry name" value="Endonuclease_V"/>
    <property type="match status" value="1"/>
</dbReference>
<dbReference type="InterPro" id="IPR007581">
    <property type="entry name" value="Endonuclease-V"/>
</dbReference>
<feature type="binding site" evidence="6">
    <location>
        <position position="104"/>
    </location>
    <ligand>
        <name>Mg(2+)</name>
        <dbReference type="ChEBI" id="CHEBI:18420"/>
    </ligand>
</feature>
<keyword evidence="5 6" id="KW-0378">Hydrolase</keyword>
<dbReference type="Proteomes" id="UP001589810">
    <property type="component" value="Unassembled WGS sequence"/>
</dbReference>
<keyword evidence="2 6" id="KW-0963">Cytoplasm</keyword>
<dbReference type="GO" id="GO:0004519">
    <property type="term" value="F:endonuclease activity"/>
    <property type="evidence" value="ECO:0007669"/>
    <property type="project" value="UniProtKB-KW"/>
</dbReference>
<feature type="binding site" evidence="6">
    <location>
        <position position="38"/>
    </location>
    <ligand>
        <name>Mg(2+)</name>
        <dbReference type="ChEBI" id="CHEBI:18420"/>
    </ligand>
</feature>
<dbReference type="PANTHER" id="PTHR28511:SF1">
    <property type="entry name" value="ENDONUCLEASE V"/>
    <property type="match status" value="1"/>
</dbReference>
<keyword evidence="6" id="KW-0234">DNA repair</keyword>
<comment type="caution">
    <text evidence="7">The sequence shown here is derived from an EMBL/GenBank/DDBJ whole genome shotgun (WGS) entry which is preliminary data.</text>
</comment>
<accession>A0ABV6MX03</accession>
<keyword evidence="6" id="KW-0479">Metal-binding</keyword>
<protein>
    <recommendedName>
        <fullName evidence="6">Endonuclease V</fullName>
        <ecNumber evidence="6">3.1.21.7</ecNumber>
    </recommendedName>
    <alternativeName>
        <fullName evidence="6">Deoxyinosine 3'endonuclease</fullName>
    </alternativeName>
    <alternativeName>
        <fullName evidence="6">Deoxyribonuclease V</fullName>
        <shortName evidence="6">DNase V</shortName>
    </alternativeName>
</protein>
<comment type="similarity">
    <text evidence="6">Belongs to the endonuclease V family.</text>
</comment>
<name>A0ABV6MX03_9PSEU</name>
<evidence type="ECO:0000256" key="1">
    <source>
        <dbReference type="ARBA" id="ARBA00004496"/>
    </source>
</evidence>
<reference evidence="7 8" key="1">
    <citation type="submission" date="2024-09" db="EMBL/GenBank/DDBJ databases">
        <authorList>
            <person name="Sun Q."/>
            <person name="Mori K."/>
        </authorList>
    </citation>
    <scope>NUCLEOTIDE SEQUENCE [LARGE SCALE GENOMIC DNA]</scope>
    <source>
        <strain evidence="7 8">TBRC 1432</strain>
    </source>
</reference>
<dbReference type="Gene3D" id="3.30.2170.10">
    <property type="entry name" value="archaeoglobus fulgidus dsm 4304 superfamily"/>
    <property type="match status" value="1"/>
</dbReference>
<evidence type="ECO:0000256" key="3">
    <source>
        <dbReference type="ARBA" id="ARBA00022722"/>
    </source>
</evidence>
<evidence type="ECO:0000256" key="6">
    <source>
        <dbReference type="HAMAP-Rule" id="MF_00801"/>
    </source>
</evidence>
<dbReference type="Pfam" id="PF04493">
    <property type="entry name" value="Endonuclease_5"/>
    <property type="match status" value="1"/>
</dbReference>
<evidence type="ECO:0000256" key="2">
    <source>
        <dbReference type="ARBA" id="ARBA00022490"/>
    </source>
</evidence>
<proteinExistence type="inferred from homology"/>
<dbReference type="PANTHER" id="PTHR28511">
    <property type="entry name" value="ENDONUCLEASE V"/>
    <property type="match status" value="1"/>
</dbReference>
<organism evidence="7 8">
    <name type="scientific">Kutzneria chonburiensis</name>
    <dbReference type="NCBI Taxonomy" id="1483604"/>
    <lineage>
        <taxon>Bacteria</taxon>
        <taxon>Bacillati</taxon>
        <taxon>Actinomycetota</taxon>
        <taxon>Actinomycetes</taxon>
        <taxon>Pseudonocardiales</taxon>
        <taxon>Pseudonocardiaceae</taxon>
        <taxon>Kutzneria</taxon>
    </lineage>
</organism>
<dbReference type="EC" id="3.1.21.7" evidence="6"/>
<dbReference type="HAMAP" id="MF_00801">
    <property type="entry name" value="Endonuclease_5"/>
    <property type="match status" value="1"/>
</dbReference>
<comment type="function">
    <text evidence="6">DNA repair enzyme involved in the repair of deaminated bases. Selectively cleaves double-stranded DNA at the second phosphodiester bond 3' to a deoxyinosine leaving behind the intact lesion on the nicked DNA.</text>
</comment>
<gene>
    <name evidence="6" type="primary">nfi</name>
    <name evidence="7" type="ORF">ACFFH7_22940</name>
</gene>
<dbReference type="RefSeq" id="WP_273935871.1">
    <property type="nucleotide sequence ID" value="NZ_CP097263.1"/>
</dbReference>
<dbReference type="EMBL" id="JBHLUD010000007">
    <property type="protein sequence ID" value="MFC0544380.1"/>
    <property type="molecule type" value="Genomic_DNA"/>
</dbReference>